<gene>
    <name evidence="1" type="ORF">D2A34_24780</name>
</gene>
<accession>A0A399IGV0</accession>
<proteinExistence type="predicted"/>
<evidence type="ECO:0000313" key="1">
    <source>
        <dbReference type="EMBL" id="RII32138.1"/>
    </source>
</evidence>
<dbReference type="RefSeq" id="WP_119368213.1">
    <property type="nucleotide sequence ID" value="NZ_QXDJ01000009.1"/>
</dbReference>
<organism evidence="1 2">
    <name type="scientific">Clostridium chromiireducens</name>
    <dbReference type="NCBI Taxonomy" id="225345"/>
    <lineage>
        <taxon>Bacteria</taxon>
        <taxon>Bacillati</taxon>
        <taxon>Bacillota</taxon>
        <taxon>Clostridia</taxon>
        <taxon>Eubacteriales</taxon>
        <taxon>Clostridiaceae</taxon>
        <taxon>Clostridium</taxon>
    </lineage>
</organism>
<protein>
    <submittedName>
        <fullName evidence="1">Uncharacterized protein</fullName>
    </submittedName>
</protein>
<sequence length="84" mass="9867">MIQIYINEIIKKRISENNLNTTILLTDAANFIIGKVIINDSGINFWCYEYSRNDTTEPWEKNKKKLSAGEFQLLCERAHEIKFL</sequence>
<dbReference type="AlphaFoldDB" id="A0A399IGV0"/>
<dbReference type="EMBL" id="QXDJ01000009">
    <property type="protein sequence ID" value="RII32138.1"/>
    <property type="molecule type" value="Genomic_DNA"/>
</dbReference>
<reference evidence="1 2" key="1">
    <citation type="submission" date="2018-08" db="EMBL/GenBank/DDBJ databases">
        <title>Genome of Clostridium chromiireducens C1, DSM12136.</title>
        <authorList>
            <person name="Xing M."/>
            <person name="Wei Y."/>
            <person name="Ang E.L."/>
            <person name="Zhao H."/>
            <person name="Zhang Y."/>
        </authorList>
    </citation>
    <scope>NUCLEOTIDE SEQUENCE [LARGE SCALE GENOMIC DNA]</scope>
    <source>
        <strain evidence="1 2">C1</strain>
    </source>
</reference>
<dbReference type="Proteomes" id="UP000265930">
    <property type="component" value="Unassembled WGS sequence"/>
</dbReference>
<name>A0A399IGV0_9CLOT</name>
<comment type="caution">
    <text evidence="1">The sequence shown here is derived from an EMBL/GenBank/DDBJ whole genome shotgun (WGS) entry which is preliminary data.</text>
</comment>
<evidence type="ECO:0000313" key="2">
    <source>
        <dbReference type="Proteomes" id="UP000265930"/>
    </source>
</evidence>